<dbReference type="PANTHER" id="PTHR12526">
    <property type="entry name" value="GLYCOSYLTRANSFERASE"/>
    <property type="match status" value="1"/>
</dbReference>
<accession>A0ABZ0SMJ8</accession>
<dbReference type="EC" id="2.4.-.-" evidence="4"/>
<dbReference type="Gene3D" id="3.40.50.2000">
    <property type="entry name" value="Glycogen Phosphorylase B"/>
    <property type="match status" value="2"/>
</dbReference>
<organism evidence="4 5">
    <name type="scientific">Microbacterium rhizosphaerae</name>
    <dbReference type="NCBI Taxonomy" id="1678237"/>
    <lineage>
        <taxon>Bacteria</taxon>
        <taxon>Bacillati</taxon>
        <taxon>Actinomycetota</taxon>
        <taxon>Actinomycetes</taxon>
        <taxon>Micrococcales</taxon>
        <taxon>Microbacteriaceae</taxon>
        <taxon>Microbacterium</taxon>
    </lineage>
</organism>
<dbReference type="EMBL" id="CP139368">
    <property type="protein sequence ID" value="WPR90599.1"/>
    <property type="molecule type" value="Genomic_DNA"/>
</dbReference>
<dbReference type="SUPFAM" id="SSF53756">
    <property type="entry name" value="UDP-Glycosyltransferase/glycogen phosphorylase"/>
    <property type="match status" value="1"/>
</dbReference>
<keyword evidence="1 4" id="KW-0808">Transferase</keyword>
<evidence type="ECO:0000256" key="1">
    <source>
        <dbReference type="ARBA" id="ARBA00022679"/>
    </source>
</evidence>
<dbReference type="InterPro" id="IPR001296">
    <property type="entry name" value="Glyco_trans_1"/>
</dbReference>
<evidence type="ECO:0000259" key="3">
    <source>
        <dbReference type="Pfam" id="PF00534"/>
    </source>
</evidence>
<evidence type="ECO:0000313" key="5">
    <source>
        <dbReference type="Proteomes" id="UP001323798"/>
    </source>
</evidence>
<sequence length="471" mass="49954">MTRPTLPDAAYAVLSSRLIPGLDGGYTVATLARARLLEEAGAGTVTLLTVDPGAPEAHAEQRAEFVRRGDAASVDRFRNLFDDALADPSWLRDAAVPGEPTPDVGYRDVGGVVSIPVIPGDPDWHLTDAAVVVRGAGVIAGFRGLYLAWLQHVVDELRADAPERVVVLVCESRQLGELIAGWDDPGVRIVHTIHNSHLEPPYDDPDGPINALWRRWFAVAGSFDVVLWPTAAQREEVSARFGGHDTYAVVPNAVEQIARSTQAPEPVEGSSPAHGAGRDASTGSTAVSHRVVMLNRLAPQKRVDHAIRAWATVVEAVPDATLDVYGGGPLRDELQQLIEELDLAGSVTLHGHVDDREAVFAGASLFLASSAYEGQGLSTAEALARGIPAVSYDVRYGPRETIQDAGIVVPSGDIDGLADAVIALLRDDERRAVLAARAPEVAADLAPDVVRGLLIAAIEGAVSRPSRRTPS</sequence>
<evidence type="ECO:0000256" key="2">
    <source>
        <dbReference type="SAM" id="MobiDB-lite"/>
    </source>
</evidence>
<feature type="domain" description="Glycosyl transferase family 1" evidence="3">
    <location>
        <begin position="291"/>
        <end position="439"/>
    </location>
</feature>
<protein>
    <submittedName>
        <fullName evidence="4">Glycosyltransferase</fullName>
        <ecNumber evidence="4">2.4.-.-</ecNumber>
    </submittedName>
</protein>
<dbReference type="GO" id="GO:0016757">
    <property type="term" value="F:glycosyltransferase activity"/>
    <property type="evidence" value="ECO:0007669"/>
    <property type="project" value="UniProtKB-KW"/>
</dbReference>
<evidence type="ECO:0000313" key="4">
    <source>
        <dbReference type="EMBL" id="WPR90599.1"/>
    </source>
</evidence>
<reference evidence="4 5" key="1">
    <citation type="submission" date="2023-11" db="EMBL/GenBank/DDBJ databases">
        <title>Genome sequence of Microbacterium rhizosphaerae KACC 19337.</title>
        <authorList>
            <person name="Choi H."/>
            <person name="Kim S."/>
            <person name="Kim Y."/>
            <person name="Kwon S.-W."/>
            <person name="Heo J."/>
        </authorList>
    </citation>
    <scope>NUCLEOTIDE SEQUENCE [LARGE SCALE GENOMIC DNA]</scope>
    <source>
        <strain evidence="4 5">KACC 19337</strain>
    </source>
</reference>
<proteinExistence type="predicted"/>
<feature type="region of interest" description="Disordered" evidence="2">
    <location>
        <begin position="259"/>
        <end position="284"/>
    </location>
</feature>
<keyword evidence="5" id="KW-1185">Reference proteome</keyword>
<dbReference type="Proteomes" id="UP001323798">
    <property type="component" value="Chromosome"/>
</dbReference>
<dbReference type="Pfam" id="PF00534">
    <property type="entry name" value="Glycos_transf_1"/>
    <property type="match status" value="1"/>
</dbReference>
<dbReference type="RefSeq" id="WP_320943303.1">
    <property type="nucleotide sequence ID" value="NZ_BAABEU010000011.1"/>
</dbReference>
<gene>
    <name evidence="4" type="ORF">SM116_04720</name>
</gene>
<keyword evidence="4" id="KW-0328">Glycosyltransferase</keyword>
<name>A0ABZ0SMJ8_9MICO</name>